<evidence type="ECO:0000313" key="2">
    <source>
        <dbReference type="WBParaSite" id="SSTP_0000700100.1"/>
    </source>
</evidence>
<reference evidence="2" key="1">
    <citation type="submission" date="2015-08" db="UniProtKB">
        <authorList>
            <consortium name="WormBaseParasite"/>
        </authorList>
    </citation>
    <scope>IDENTIFICATION</scope>
</reference>
<dbReference type="WBParaSite" id="SSTP_0000700100.1">
    <property type="protein sequence ID" value="SSTP_0000700100.1"/>
    <property type="gene ID" value="SSTP_0000700100"/>
</dbReference>
<proteinExistence type="predicted"/>
<dbReference type="WBParaSite" id="TCONS_00012913.p1">
    <property type="protein sequence ID" value="TCONS_00012913.p1"/>
    <property type="gene ID" value="XLOC_008660"/>
</dbReference>
<protein>
    <submittedName>
        <fullName evidence="2">DNA-directed DNA polymerase</fullName>
    </submittedName>
</protein>
<dbReference type="AlphaFoldDB" id="A0A0K0EBY3"/>
<keyword evidence="1" id="KW-1185">Reference proteome</keyword>
<sequence>MEELDLFEHAKIIGKRTEEELIKFFNQNNLNNKQINGINQMIKTIFETSQLPVLAYALSFCDFKKVDCLNLKKIDLPFSPAPALRPKMSNEKKICYSINIKEDVTNYLNKIGNIPDDLIELKGIIFADDFSIGQNLGPYRNNISYCHVAYRLINVTKSSSSMHFRTISVVQTKKTVESIKSCTRNHNIRFLPMFNNLASDMFHDLLSNGIVNTLTTGCILQYLVLKKNCITEEQFTKRIIEEAEIIGEGKNLRTLLNKNYFNLKEFKNVYSKEKKSSLKMYGYQVHTLASCFLNVLNKDEKTSLQNENTIIKIEEFKCLMNCCLNLIKLSNDYQIPYKQASHQLRININTLFKCVFRIFSDNFQINTKLHNLLHYPEMVTYFKLSPGFFNLSRFEGANQKVKRILSNCFCKINISKTILSKIYFKNKIEEIFIENEDKPYIQHEYSIIDLPILPANFGRNITQELNEINKVINIDEDKNDDEF</sequence>
<name>A0A0K0EBY3_STRER</name>
<organism evidence="2">
    <name type="scientific">Strongyloides stercoralis</name>
    <name type="common">Threadworm</name>
    <dbReference type="NCBI Taxonomy" id="6248"/>
    <lineage>
        <taxon>Eukaryota</taxon>
        <taxon>Metazoa</taxon>
        <taxon>Ecdysozoa</taxon>
        <taxon>Nematoda</taxon>
        <taxon>Chromadorea</taxon>
        <taxon>Rhabditida</taxon>
        <taxon>Tylenchina</taxon>
        <taxon>Panagrolaimomorpha</taxon>
        <taxon>Strongyloidoidea</taxon>
        <taxon>Strongyloididae</taxon>
        <taxon>Strongyloides</taxon>
    </lineage>
</organism>
<evidence type="ECO:0000313" key="1">
    <source>
        <dbReference type="Proteomes" id="UP000035681"/>
    </source>
</evidence>
<dbReference type="Proteomes" id="UP000035681">
    <property type="component" value="Unplaced"/>
</dbReference>
<accession>A0A0K0EBY3</accession>